<dbReference type="PANTHER" id="PTHR42922">
    <property type="entry name" value="PHOSPHATE TRANSPORT SYSTEM PERMEASE PROTEIN PSTA"/>
    <property type="match status" value="1"/>
</dbReference>
<keyword evidence="6 9" id="KW-0812">Transmembrane</keyword>
<evidence type="ECO:0000256" key="5">
    <source>
        <dbReference type="ARBA" id="ARBA00022592"/>
    </source>
</evidence>
<sequence>MAVYDGTHEMAAVAGALRGGVSWGRRLRDRLSVVLSMAAVAVAVIPLGSILLWVARQGLSAIDWEFLTSLPKPVGEPGGGMANAIVGTVQLVTFAGVMAVPVGVLAGVFLSEFGNTRLAEWVRAITDALTGVPSIVVGIFAYTVLVRPTGHFSGWAGSFALAVLMLPVVTRTTEEMIRLVPHSIREASLALGVPMWRTVLSVIIPSALPGIVTGVLLALARVAGETAPLLFTALGNRFWPRSFNEPVAALPLQLYVYAKSPYEDWHRQAWGAALVLVGMVLVTSILARLATARTAGRGGRS</sequence>
<dbReference type="InterPro" id="IPR051408">
    <property type="entry name" value="Phosphate_transprt_permease"/>
</dbReference>
<feature type="transmembrane region" description="Helical" evidence="9">
    <location>
        <begin position="152"/>
        <end position="169"/>
    </location>
</feature>
<dbReference type="Proteomes" id="UP001332192">
    <property type="component" value="Chromosome"/>
</dbReference>
<organism evidence="11 12">
    <name type="scientific">Carboxydichorda subterranea</name>
    <dbReference type="NCBI Taxonomy" id="3109565"/>
    <lineage>
        <taxon>Bacteria</taxon>
        <taxon>Bacillati</taxon>
        <taxon>Bacillota</taxon>
        <taxon>Limnochordia</taxon>
        <taxon>Limnochordales</taxon>
        <taxon>Geochordaceae</taxon>
        <taxon>Carboxydichorda</taxon>
    </lineage>
</organism>
<gene>
    <name evidence="11" type="primary">pstA</name>
    <name evidence="11" type="ORF">U7230_08450</name>
</gene>
<evidence type="ECO:0000256" key="9">
    <source>
        <dbReference type="RuleBase" id="RU363043"/>
    </source>
</evidence>
<dbReference type="InterPro" id="IPR005672">
    <property type="entry name" value="Phosphate_PstA"/>
</dbReference>
<dbReference type="PANTHER" id="PTHR42922:SF1">
    <property type="entry name" value="PHOSPHATE TRANSPORT SYSTEM PERMEASE PROTEIN PSTA"/>
    <property type="match status" value="1"/>
</dbReference>
<accession>A0ABZ1BTJ4</accession>
<comment type="similarity">
    <text evidence="2 9">Belongs to the binding-protein-dependent transport system permease family. CysTW subfamily.</text>
</comment>
<evidence type="ECO:0000256" key="7">
    <source>
        <dbReference type="ARBA" id="ARBA00022989"/>
    </source>
</evidence>
<keyword evidence="4 9" id="KW-1003">Cell membrane</keyword>
<evidence type="ECO:0000256" key="1">
    <source>
        <dbReference type="ARBA" id="ARBA00004651"/>
    </source>
</evidence>
<proteinExistence type="inferred from homology"/>
<evidence type="ECO:0000313" key="11">
    <source>
        <dbReference type="EMBL" id="WRP16137.1"/>
    </source>
</evidence>
<dbReference type="RefSeq" id="WP_324715410.1">
    <property type="nucleotide sequence ID" value="NZ_CP141615.1"/>
</dbReference>
<evidence type="ECO:0000256" key="6">
    <source>
        <dbReference type="ARBA" id="ARBA00022692"/>
    </source>
</evidence>
<evidence type="ECO:0000256" key="4">
    <source>
        <dbReference type="ARBA" id="ARBA00022475"/>
    </source>
</evidence>
<feature type="transmembrane region" description="Helical" evidence="9">
    <location>
        <begin position="199"/>
        <end position="220"/>
    </location>
</feature>
<protein>
    <recommendedName>
        <fullName evidence="9">Phosphate transport system permease protein PstA</fullName>
    </recommendedName>
</protein>
<comment type="subcellular location">
    <subcellularLocation>
        <location evidence="1 9">Cell membrane</location>
        <topology evidence="1 9">Multi-pass membrane protein</topology>
    </subcellularLocation>
</comment>
<dbReference type="InterPro" id="IPR035906">
    <property type="entry name" value="MetI-like_sf"/>
</dbReference>
<feature type="transmembrane region" description="Helical" evidence="9">
    <location>
        <begin position="84"/>
        <end position="110"/>
    </location>
</feature>
<evidence type="ECO:0000256" key="3">
    <source>
        <dbReference type="ARBA" id="ARBA00022448"/>
    </source>
</evidence>
<evidence type="ECO:0000259" key="10">
    <source>
        <dbReference type="PROSITE" id="PS50928"/>
    </source>
</evidence>
<name>A0ABZ1BTJ4_9FIRM</name>
<dbReference type="PROSITE" id="PS50928">
    <property type="entry name" value="ABC_TM1"/>
    <property type="match status" value="1"/>
</dbReference>
<reference evidence="11 12" key="1">
    <citation type="journal article" date="2024" name="Front. Microbiol.">
        <title>Novel thermophilic genera Geochorda gen. nov. and Carboxydochorda gen. nov. from the deep terrestrial subsurface reveal the ecophysiological diversity in the class Limnochordia.</title>
        <authorList>
            <person name="Karnachuk O.V."/>
            <person name="Lukina A.P."/>
            <person name="Avakyan M.R."/>
            <person name="Kadnikov V.V."/>
            <person name="Begmatov S."/>
            <person name="Beletsky A.V."/>
            <person name="Vlasova K.G."/>
            <person name="Novikov A.A."/>
            <person name="Shcherbakova V.A."/>
            <person name="Mardanov A.V."/>
            <person name="Ravin N.V."/>
        </authorList>
    </citation>
    <scope>NUCLEOTIDE SEQUENCE [LARGE SCALE GENOMIC DNA]</scope>
    <source>
        <strain evidence="11 12">L945</strain>
    </source>
</reference>
<keyword evidence="5" id="KW-0592">Phosphate transport</keyword>
<dbReference type="SUPFAM" id="SSF161098">
    <property type="entry name" value="MetI-like"/>
    <property type="match status" value="1"/>
</dbReference>
<feature type="transmembrane region" description="Helical" evidence="9">
    <location>
        <begin position="33"/>
        <end position="55"/>
    </location>
</feature>
<dbReference type="Gene3D" id="1.10.3720.10">
    <property type="entry name" value="MetI-like"/>
    <property type="match status" value="1"/>
</dbReference>
<keyword evidence="7 9" id="KW-1133">Transmembrane helix</keyword>
<dbReference type="InterPro" id="IPR000515">
    <property type="entry name" value="MetI-like"/>
</dbReference>
<dbReference type="CDD" id="cd06261">
    <property type="entry name" value="TM_PBP2"/>
    <property type="match status" value="1"/>
</dbReference>
<keyword evidence="8 9" id="KW-0472">Membrane</keyword>
<dbReference type="Pfam" id="PF00528">
    <property type="entry name" value="BPD_transp_1"/>
    <property type="match status" value="1"/>
</dbReference>
<dbReference type="EMBL" id="CP141615">
    <property type="protein sequence ID" value="WRP16137.1"/>
    <property type="molecule type" value="Genomic_DNA"/>
</dbReference>
<evidence type="ECO:0000256" key="8">
    <source>
        <dbReference type="ARBA" id="ARBA00023136"/>
    </source>
</evidence>
<keyword evidence="12" id="KW-1185">Reference proteome</keyword>
<feature type="domain" description="ABC transmembrane type-1" evidence="10">
    <location>
        <begin position="85"/>
        <end position="287"/>
    </location>
</feature>
<dbReference type="NCBIfam" id="TIGR00974">
    <property type="entry name" value="3a0107s02c"/>
    <property type="match status" value="1"/>
</dbReference>
<evidence type="ECO:0000256" key="2">
    <source>
        <dbReference type="ARBA" id="ARBA00007069"/>
    </source>
</evidence>
<feature type="transmembrane region" description="Helical" evidence="9">
    <location>
        <begin position="269"/>
        <end position="290"/>
    </location>
</feature>
<keyword evidence="3" id="KW-0813">Transport</keyword>
<feature type="transmembrane region" description="Helical" evidence="9">
    <location>
        <begin position="122"/>
        <end position="146"/>
    </location>
</feature>
<evidence type="ECO:0000313" key="12">
    <source>
        <dbReference type="Proteomes" id="UP001332192"/>
    </source>
</evidence>